<evidence type="ECO:0000313" key="3">
    <source>
        <dbReference type="Proteomes" id="UP000326202"/>
    </source>
</evidence>
<dbReference type="Proteomes" id="UP000326202">
    <property type="component" value="Chromosome"/>
</dbReference>
<dbReference type="AlphaFoldDB" id="A0A5J6MP30"/>
<organism evidence="2 3">
    <name type="scientific">Hypericibacter terrae</name>
    <dbReference type="NCBI Taxonomy" id="2602015"/>
    <lineage>
        <taxon>Bacteria</taxon>
        <taxon>Pseudomonadati</taxon>
        <taxon>Pseudomonadota</taxon>
        <taxon>Alphaproteobacteria</taxon>
        <taxon>Rhodospirillales</taxon>
        <taxon>Dongiaceae</taxon>
        <taxon>Hypericibacter</taxon>
    </lineage>
</organism>
<evidence type="ECO:0000313" key="2">
    <source>
        <dbReference type="EMBL" id="QEX19318.1"/>
    </source>
</evidence>
<proteinExistence type="predicted"/>
<accession>A0A5J6MP30</accession>
<feature type="chain" id="PRO_5023847890" evidence="1">
    <location>
        <begin position="23"/>
        <end position="131"/>
    </location>
</feature>
<protein>
    <submittedName>
        <fullName evidence="2">Uncharacterized protein</fullName>
    </submittedName>
</protein>
<dbReference type="EMBL" id="CP042906">
    <property type="protein sequence ID" value="QEX19318.1"/>
    <property type="molecule type" value="Genomic_DNA"/>
</dbReference>
<keyword evidence="3" id="KW-1185">Reference proteome</keyword>
<dbReference type="OrthoDB" id="9858134at2"/>
<gene>
    <name evidence="2" type="ORF">FRZ44_46310</name>
</gene>
<name>A0A5J6MP30_9PROT</name>
<feature type="signal peptide" evidence="1">
    <location>
        <begin position="1"/>
        <end position="22"/>
    </location>
</feature>
<reference evidence="2 3" key="1">
    <citation type="submission" date="2019-08" db="EMBL/GenBank/DDBJ databases">
        <title>Hyperibacter terrae gen. nov., sp. nov. and Hyperibacter viscosus sp. nov., two new members in the family Rhodospirillaceae isolated from the rhizosphere of Hypericum perforatum.</title>
        <authorList>
            <person name="Noviana Z."/>
        </authorList>
    </citation>
    <scope>NUCLEOTIDE SEQUENCE [LARGE SCALE GENOMIC DNA]</scope>
    <source>
        <strain evidence="2 3">R5913</strain>
    </source>
</reference>
<sequence length="131" mass="14030">MNRISMALLMALGVLAAMPAQAGMLGRFEVVEDRARAADANAKTRDSILWSLDTTSGAVSACTATKAACKTEADMWVKGEEGKQRYRIASHDIDGDPQLAELWVIDTTTGTIQRCQSDLAAEPALVCAKSR</sequence>
<evidence type="ECO:0000256" key="1">
    <source>
        <dbReference type="SAM" id="SignalP"/>
    </source>
</evidence>
<keyword evidence="1" id="KW-0732">Signal</keyword>
<dbReference type="RefSeq" id="WP_151179394.1">
    <property type="nucleotide sequence ID" value="NZ_CP042906.1"/>
</dbReference>
<dbReference type="KEGG" id="htq:FRZ44_46310"/>